<organism evidence="2 3">
    <name type="scientific">Mycolicibacterium litorale</name>
    <dbReference type="NCBI Taxonomy" id="758802"/>
    <lineage>
        <taxon>Bacteria</taxon>
        <taxon>Bacillati</taxon>
        <taxon>Actinomycetota</taxon>
        <taxon>Actinomycetes</taxon>
        <taxon>Mycobacteriales</taxon>
        <taxon>Mycobacteriaceae</taxon>
        <taxon>Mycolicibacterium</taxon>
    </lineage>
</organism>
<dbReference type="Pfam" id="PF01042">
    <property type="entry name" value="Ribonuc_L-PSP"/>
    <property type="match status" value="1"/>
</dbReference>
<comment type="similarity">
    <text evidence="1">Belongs to the RutC family.</text>
</comment>
<name>A0AAD1IGH7_9MYCO</name>
<sequence>MHGFPRPVGIAPYVDHMPITLINPEGLPTVDLYRQVSVATGSKLVFIAGQVARDANGAKVGENDFAAQVEQCYLNMGTALAAAGATFDDVAKLTVYLVDWTPDKMPAFVDGVARASATLGITALPPLTGIGVATLAEPDMLIEVEATAVID</sequence>
<evidence type="ECO:0000313" key="3">
    <source>
        <dbReference type="Proteomes" id="UP000466607"/>
    </source>
</evidence>
<evidence type="ECO:0000256" key="1">
    <source>
        <dbReference type="ARBA" id="ARBA00010552"/>
    </source>
</evidence>
<protein>
    <submittedName>
        <fullName evidence="2">Enamine deaminase RidA</fullName>
    </submittedName>
</protein>
<dbReference type="AlphaFoldDB" id="A0AAD1IGH7"/>
<dbReference type="Proteomes" id="UP000466607">
    <property type="component" value="Chromosome"/>
</dbReference>
<accession>A0AAD1IGH7</accession>
<evidence type="ECO:0000313" key="2">
    <source>
        <dbReference type="EMBL" id="BBY14451.1"/>
    </source>
</evidence>
<dbReference type="InterPro" id="IPR006175">
    <property type="entry name" value="YjgF/YER057c/UK114"/>
</dbReference>
<dbReference type="EMBL" id="AP022586">
    <property type="protein sequence ID" value="BBY14451.1"/>
    <property type="molecule type" value="Genomic_DNA"/>
</dbReference>
<dbReference type="GO" id="GO:0005829">
    <property type="term" value="C:cytosol"/>
    <property type="evidence" value="ECO:0007669"/>
    <property type="project" value="TreeGrafter"/>
</dbReference>
<keyword evidence="3" id="KW-1185">Reference proteome</keyword>
<dbReference type="SUPFAM" id="SSF55298">
    <property type="entry name" value="YjgF-like"/>
    <property type="match status" value="1"/>
</dbReference>
<dbReference type="Gene3D" id="3.30.1330.40">
    <property type="entry name" value="RutC-like"/>
    <property type="match status" value="1"/>
</dbReference>
<dbReference type="CDD" id="cd00448">
    <property type="entry name" value="YjgF_YER057c_UK114_family"/>
    <property type="match status" value="1"/>
</dbReference>
<dbReference type="GO" id="GO:0019239">
    <property type="term" value="F:deaminase activity"/>
    <property type="evidence" value="ECO:0007669"/>
    <property type="project" value="TreeGrafter"/>
</dbReference>
<reference evidence="2 3" key="1">
    <citation type="journal article" date="2019" name="Emerg. Microbes Infect.">
        <title>Comprehensive subspecies identification of 175 nontuberculous mycobacteria species based on 7547 genomic profiles.</title>
        <authorList>
            <person name="Matsumoto Y."/>
            <person name="Kinjo T."/>
            <person name="Motooka D."/>
            <person name="Nabeya D."/>
            <person name="Jung N."/>
            <person name="Uechi K."/>
            <person name="Horii T."/>
            <person name="Iida T."/>
            <person name="Fujita J."/>
            <person name="Nakamura S."/>
        </authorList>
    </citation>
    <scope>NUCLEOTIDE SEQUENCE [LARGE SCALE GENOMIC DNA]</scope>
    <source>
        <strain evidence="2 3">JCM 17423</strain>
    </source>
</reference>
<dbReference type="PANTHER" id="PTHR11803:SF58">
    <property type="entry name" value="PROTEIN HMF1-RELATED"/>
    <property type="match status" value="1"/>
</dbReference>
<proteinExistence type="inferred from homology"/>
<dbReference type="PANTHER" id="PTHR11803">
    <property type="entry name" value="2-IMINOBUTANOATE/2-IMINOPROPANOATE DEAMINASE RIDA"/>
    <property type="match status" value="1"/>
</dbReference>
<dbReference type="InterPro" id="IPR035959">
    <property type="entry name" value="RutC-like_sf"/>
</dbReference>
<gene>
    <name evidence="2" type="ORF">MLIT_00430</name>
</gene>